<keyword evidence="1" id="KW-0472">Membrane</keyword>
<feature type="transmembrane region" description="Helical" evidence="1">
    <location>
        <begin position="5"/>
        <end position="24"/>
    </location>
</feature>
<organism evidence="2 3">
    <name type="scientific">Planococcus versutus</name>
    <dbReference type="NCBI Taxonomy" id="1302659"/>
    <lineage>
        <taxon>Bacteria</taxon>
        <taxon>Bacillati</taxon>
        <taxon>Bacillota</taxon>
        <taxon>Bacilli</taxon>
        <taxon>Bacillales</taxon>
        <taxon>Caryophanaceae</taxon>
        <taxon>Planococcus</taxon>
    </lineage>
</organism>
<reference evidence="2" key="1">
    <citation type="submission" date="2016-10" db="EMBL/GenBank/DDBJ databases">
        <authorList>
            <person name="See-Too W.S."/>
        </authorList>
    </citation>
    <scope>NUCLEOTIDE SEQUENCE</scope>
    <source>
        <strain evidence="2">L10.15</strain>
    </source>
</reference>
<evidence type="ECO:0008006" key="4">
    <source>
        <dbReference type="Google" id="ProtNLM"/>
    </source>
</evidence>
<keyword evidence="3" id="KW-1185">Reference proteome</keyword>
<dbReference type="KEGG" id="pll:I858_008130"/>
<evidence type="ECO:0000313" key="2">
    <source>
        <dbReference type="EMBL" id="ANU26961.1"/>
    </source>
</evidence>
<dbReference type="SUPFAM" id="SSF51445">
    <property type="entry name" value="(Trans)glycosidases"/>
    <property type="match status" value="1"/>
</dbReference>
<dbReference type="InterPro" id="IPR017853">
    <property type="entry name" value="GH"/>
</dbReference>
<dbReference type="EMBL" id="CP016540">
    <property type="protein sequence ID" value="ANU26961.1"/>
    <property type="molecule type" value="Genomic_DNA"/>
</dbReference>
<dbReference type="OrthoDB" id="916275at2"/>
<protein>
    <recommendedName>
        <fullName evidence="4">Family 2 glycosyl transferase</fullName>
    </recommendedName>
</protein>
<evidence type="ECO:0000256" key="1">
    <source>
        <dbReference type="SAM" id="Phobius"/>
    </source>
</evidence>
<dbReference type="RefSeq" id="WP_049693824.1">
    <property type="nucleotide sequence ID" value="NZ_CP016540.2"/>
</dbReference>
<dbReference type="Gene3D" id="3.20.20.80">
    <property type="entry name" value="Glycosidases"/>
    <property type="match status" value="1"/>
</dbReference>
<dbReference type="AlphaFoldDB" id="A0A1B1S1A7"/>
<sequence length="1066" mass="123569">MKKTLLYLSGIILLLALPILFWFLKGEKIVNITIIDKTVPTENYREHKGLTWLLNHQRYVSKAGEMYKTDTDYYGFFPNEKEKDYSIRELPEDFSGTDLIYLADTYGVFEEDLSWNTKEKNSGGSSMISGGLQMIEWQKIKQQVQSQGTDLVMEFNTFASPTPKDVSEDMNEFLGLEWSGWSGRHFPELQTTDSEVPQWIITNYEKSDRKWDFEGAGFVLVHDETSEIIVLSEKAAEVGTDGLHLEFTEKGTEQFDLKNSPAFGYWFDINIASPDTEVLADYKWDVKKSGSDKLEAAGIPLNFPAVFHQSKYGADIYYFAGDFVDMDDVPRFTRYAGFSKIRSFLSSELVDAEKSFYWKTYIPMMEAILATTEKKRTLAETTKKAEVVEEGISYPSRINGDAFEVYEDGKWQSFTIKGVNMGMAKPGTFPGEAAISRDEYDRWFKEIGEMNVNALRVYTLHPPAFYEAFADYNASADKPLYLYHGVWIDEEPLVESLDAFDPEITERFQKEVKKVVDVVHGDAVVKKEPGHAYGKYKADISPYVIGWIIGIEWFPIMVDQMNIDYPDLGDYQGQYVYSENANPMENWVAQQMDHLASYELDTYQSMRPLSFTNWVTTDNIDQQAEPSDQEDLATVDPNHIKTKGITDTVGMFASYHVYPYYPDFLNLEERYVEYVDHRGEFNNYAGYLKDLKNSHDMPIVIAEFGIPASRGMTHENPFGWNQGFISEQQQGEIVSHMYEDILEEGMLGGMVFTWQDEWFKRTWNTMDYDNPNERPFWSNAQTNEQQFGLLSFDRHKVKVDGIDDWEEEQTLYEKEDGALRTLTMDSDERYVYIKAQFEPTYKNWWTEQDFNLYFSLRNNDGIAVNALKNTEFLADYQLKIENLEQAQLRVAGDYDTFYYDYHKRLEMIPAEKNIESTFHPIRLALNKEFVRPDTGEKLPFSSYETGIFQFGIANPEHQDYNSLNDYYYDPQTGIMEIRIPWMLLNAKDPTKREFMGNLQKDGLESTITIEGLDFAASLTSKNGKIVEAFDTSQVAHYSWDTWGLPKSEERLKQSYYILQKTFEETE</sequence>
<gene>
    <name evidence="2" type="ORF">I858_008130</name>
</gene>
<keyword evidence="1" id="KW-1133">Transmembrane helix</keyword>
<dbReference type="STRING" id="1302659.I858_008130"/>
<name>A0A1B1S1A7_9BACL</name>
<evidence type="ECO:0000313" key="3">
    <source>
        <dbReference type="Proteomes" id="UP000053354"/>
    </source>
</evidence>
<keyword evidence="1" id="KW-0812">Transmembrane</keyword>
<proteinExistence type="predicted"/>
<accession>A0A1B1S1A7</accession>
<dbReference type="Proteomes" id="UP000053354">
    <property type="component" value="Chromosome"/>
</dbReference>